<proteinExistence type="predicted"/>
<dbReference type="InterPro" id="IPR012337">
    <property type="entry name" value="RNaseH-like_sf"/>
</dbReference>
<dbReference type="SUPFAM" id="SSF53098">
    <property type="entry name" value="Ribonuclease H-like"/>
    <property type="match status" value="1"/>
</dbReference>
<organism evidence="1">
    <name type="scientific">Amphimedon queenslandica</name>
    <name type="common">Sponge</name>
    <dbReference type="NCBI Taxonomy" id="400682"/>
    <lineage>
        <taxon>Eukaryota</taxon>
        <taxon>Metazoa</taxon>
        <taxon>Porifera</taxon>
        <taxon>Demospongiae</taxon>
        <taxon>Heteroscleromorpha</taxon>
        <taxon>Haplosclerida</taxon>
        <taxon>Niphatidae</taxon>
        <taxon>Amphimedon</taxon>
    </lineage>
</organism>
<sequence>MLQSIEEQKVALAAYSTENNITQLINNQLDLINKLIILLSPIEEITQSISSSNSCASVIILFVRALHKHLENNDETDRGVWTMKEAMLHSLNSRYCDLERNEAIVLASILDPCFKN</sequence>
<evidence type="ECO:0000313" key="1">
    <source>
        <dbReference type="EnsemblMetazoa" id="Aqu2.1.29245_001"/>
    </source>
</evidence>
<dbReference type="EnsemblMetazoa" id="Aqu2.1.29245_001">
    <property type="protein sequence ID" value="Aqu2.1.29245_001"/>
    <property type="gene ID" value="Aqu2.1.29245"/>
</dbReference>
<reference evidence="1" key="1">
    <citation type="submission" date="2017-05" db="UniProtKB">
        <authorList>
            <consortium name="EnsemblMetazoa"/>
        </authorList>
    </citation>
    <scope>IDENTIFICATION</scope>
</reference>
<protein>
    <submittedName>
        <fullName evidence="1">Uncharacterized protein</fullName>
    </submittedName>
</protein>
<dbReference type="InParanoid" id="A0A1X7UMN8"/>
<dbReference type="AlphaFoldDB" id="A0A1X7UMN8"/>
<accession>A0A1X7UMN8</accession>
<name>A0A1X7UMN8_AMPQE</name>